<dbReference type="InterPro" id="IPR047676">
    <property type="entry name" value="FxLYD_dom"/>
</dbReference>
<reference evidence="4 5" key="1">
    <citation type="submission" date="2019-06" db="EMBL/GenBank/DDBJ databases">
        <title>Persicimonas caeni gen. nov., sp. nov., a predatory bacterium isolated from solar saltern.</title>
        <authorList>
            <person name="Wang S."/>
        </authorList>
    </citation>
    <scope>NUCLEOTIDE SEQUENCE [LARGE SCALE GENOMIC DNA]</scope>
    <source>
        <strain evidence="4 5">YN101</strain>
    </source>
</reference>
<evidence type="ECO:0008006" key="6">
    <source>
        <dbReference type="Google" id="ProtNLM"/>
    </source>
</evidence>
<keyword evidence="2" id="KW-0175">Coiled coil</keyword>
<evidence type="ECO:0000256" key="2">
    <source>
        <dbReference type="SAM" id="Coils"/>
    </source>
</evidence>
<sequence>MKTRKLFAALVVLFVTSLVWTTGCQSDQDKAKATIEGYVVADMLGGKGAVKQYLVKADREVIDKQLEEKKDSKIDTDKLAELAQNKLGDQFKVEIAEAKVDGDTMNVSAKITQPNEKELQKAVIGKMFEVAKEKKDASKEEQNKAIQDAVASVLEEEEFGTETVDQKFELRKEGDKWLVFVDLKTQEEVKEIVDAGRDLSIKGKIKEAKAKLEEAKKKLGERNLEEAQEDVKNLEVSILYDEARKLEREDEFEKAIANYKKIVEINPDWKFPPIKAEKAKEKISELEAKAEKKKAQDAYREKIALNGVEVKNLYGSKRIVGELKNDGDQVIDRVELAIKFFDKDGKEIHSDSSTPVFAYGKEAKAFKPGHSKKFTKYATNAPDAWDDKIEVTVSKVEFFEKK</sequence>
<dbReference type="Gene3D" id="1.25.40.10">
    <property type="entry name" value="Tetratricopeptide repeat domain"/>
    <property type="match status" value="1"/>
</dbReference>
<dbReference type="InterPro" id="IPR011990">
    <property type="entry name" value="TPR-like_helical_dom_sf"/>
</dbReference>
<keyword evidence="5" id="KW-1185">Reference proteome</keyword>
<proteinExistence type="predicted"/>
<dbReference type="InterPro" id="IPR019734">
    <property type="entry name" value="TPR_rpt"/>
</dbReference>
<accession>A0A5B8YDF5</accession>
<evidence type="ECO:0000256" key="1">
    <source>
        <dbReference type="PROSITE-ProRule" id="PRU00339"/>
    </source>
</evidence>
<feature type="chain" id="PRO_5030106625" description="Tetratricopeptide repeat protein" evidence="3">
    <location>
        <begin position="22"/>
        <end position="402"/>
    </location>
</feature>
<evidence type="ECO:0000313" key="5">
    <source>
        <dbReference type="Proteomes" id="UP000315995"/>
    </source>
</evidence>
<name>A0A4Y6PXF2_PERCE</name>
<dbReference type="PROSITE" id="PS51257">
    <property type="entry name" value="PROKAR_LIPOPROTEIN"/>
    <property type="match status" value="1"/>
</dbReference>
<dbReference type="SUPFAM" id="SSF48452">
    <property type="entry name" value="TPR-like"/>
    <property type="match status" value="1"/>
</dbReference>
<evidence type="ECO:0000313" key="4">
    <source>
        <dbReference type="EMBL" id="QDG53014.1"/>
    </source>
</evidence>
<keyword evidence="1" id="KW-0802">TPR repeat</keyword>
<evidence type="ECO:0000256" key="3">
    <source>
        <dbReference type="SAM" id="SignalP"/>
    </source>
</evidence>
<dbReference type="Proteomes" id="UP000315995">
    <property type="component" value="Chromosome"/>
</dbReference>
<keyword evidence="3" id="KW-0732">Signal</keyword>
<feature type="repeat" description="TPR" evidence="1">
    <location>
        <begin position="236"/>
        <end position="269"/>
    </location>
</feature>
<feature type="coiled-coil region" evidence="2">
    <location>
        <begin position="202"/>
        <end position="237"/>
    </location>
</feature>
<gene>
    <name evidence="4" type="ORF">FIV42_20380</name>
</gene>
<dbReference type="RefSeq" id="WP_141199475.1">
    <property type="nucleotide sequence ID" value="NZ_CP041186.1"/>
</dbReference>
<organism evidence="4 5">
    <name type="scientific">Persicimonas caeni</name>
    <dbReference type="NCBI Taxonomy" id="2292766"/>
    <lineage>
        <taxon>Bacteria</taxon>
        <taxon>Deltaproteobacteria</taxon>
        <taxon>Bradymonadales</taxon>
        <taxon>Bradymonadaceae</taxon>
        <taxon>Persicimonas</taxon>
    </lineage>
</organism>
<dbReference type="EMBL" id="CP041186">
    <property type="protein sequence ID" value="QDG53014.1"/>
    <property type="molecule type" value="Genomic_DNA"/>
</dbReference>
<dbReference type="PROSITE" id="PS50005">
    <property type="entry name" value="TPR"/>
    <property type="match status" value="1"/>
</dbReference>
<dbReference type="AlphaFoldDB" id="A0A4Y6PXF2"/>
<dbReference type="NCBIfam" id="NF038353">
    <property type="entry name" value="FxLYD_dom"/>
    <property type="match status" value="1"/>
</dbReference>
<protein>
    <recommendedName>
        <fullName evidence="6">Tetratricopeptide repeat protein</fullName>
    </recommendedName>
</protein>
<feature type="signal peptide" evidence="3">
    <location>
        <begin position="1"/>
        <end position="21"/>
    </location>
</feature>
<accession>A0A4Y6PXF2</accession>